<proteinExistence type="predicted"/>
<keyword evidence="2" id="KW-0436">Ligase</keyword>
<evidence type="ECO:0000256" key="2">
    <source>
        <dbReference type="ARBA" id="ARBA00022598"/>
    </source>
</evidence>
<dbReference type="EC" id="6.2.1.1" evidence="1"/>
<comment type="caution">
    <text evidence="7">The sequence shown here is derived from an EMBL/GenBank/DDBJ whole genome shotgun (WGS) entry which is preliminary data.</text>
</comment>
<sequence>VLDVLVFGKSDIKSGDFLFFWDDYKNESYSQLKCVPRDSNDKMFIIFTSGSTGKGKGIVHNTGGWLFSTIITINKCLHFNAEDIFFSTADVCWLAGLSHSLFGPLLMGGTSILFEGSPFYPTDQRIFEVIEKFKCTHLYTAPTILRILQTGPPNKTNLNSLKLVGVVGEILTSSSLEYLKAVFRNIPIINTYWQTETGSIMLCSKIDDDLNNSVGFPVFGIKPLIVQDLESFLECCPDEEGLLLFKNNWPSQFNLILGMSITNSCAKLNNHYFTGDLAKKDINGRYYILGRCDDVINIAAHRISTYEVENAIYQCKNVKEMAVIGVSDDLYGGRLVVCVVPKDKTKEDIIRSNIKDLIKKKM</sequence>
<keyword evidence="4" id="KW-0067">ATP-binding</keyword>
<dbReference type="SUPFAM" id="SSF56801">
    <property type="entry name" value="Acetyl-CoA synthetase-like"/>
    <property type="match status" value="1"/>
</dbReference>
<dbReference type="GO" id="GO:0003987">
    <property type="term" value="F:acetate-CoA ligase activity"/>
    <property type="evidence" value="ECO:0007669"/>
    <property type="project" value="UniProtKB-EC"/>
</dbReference>
<dbReference type="Gene3D" id="3.30.300.30">
    <property type="match status" value="1"/>
</dbReference>
<dbReference type="InterPro" id="IPR045851">
    <property type="entry name" value="AMP-bd_C_sf"/>
</dbReference>
<reference evidence="7 8" key="1">
    <citation type="journal article" date="2020" name="Genome Biol. Evol.">
        <title>Comparative genomics of strictly vertically transmitted, feminizing microsporidia endosymbionts of amphipod crustaceans.</title>
        <authorList>
            <person name="Cormier A."/>
            <person name="Chebbi M.A."/>
            <person name="Giraud I."/>
            <person name="Wattier R."/>
            <person name="Teixeira M."/>
            <person name="Gilbert C."/>
            <person name="Rigaud T."/>
            <person name="Cordaux R."/>
        </authorList>
    </citation>
    <scope>NUCLEOTIDE SEQUENCE [LARGE SCALE GENOMIC DNA]</scope>
    <source>
        <strain evidence="7 8">Ou3-Ou53</strain>
    </source>
</reference>
<feature type="non-terminal residue" evidence="7">
    <location>
        <position position="362"/>
    </location>
</feature>
<dbReference type="InterPro" id="IPR042099">
    <property type="entry name" value="ANL_N_sf"/>
</dbReference>
<dbReference type="Pfam" id="PF00501">
    <property type="entry name" value="AMP-binding"/>
    <property type="match status" value="1"/>
</dbReference>
<dbReference type="GO" id="GO:0005524">
    <property type="term" value="F:ATP binding"/>
    <property type="evidence" value="ECO:0007669"/>
    <property type="project" value="UniProtKB-KW"/>
</dbReference>
<dbReference type="GO" id="GO:0006085">
    <property type="term" value="P:acetyl-CoA biosynthetic process"/>
    <property type="evidence" value="ECO:0007669"/>
    <property type="project" value="TreeGrafter"/>
</dbReference>
<dbReference type="Gene3D" id="3.40.50.12780">
    <property type="entry name" value="N-terminal domain of ligase-like"/>
    <property type="match status" value="1"/>
</dbReference>
<keyword evidence="8" id="KW-1185">Reference proteome</keyword>
<feature type="non-terminal residue" evidence="7">
    <location>
        <position position="1"/>
    </location>
</feature>
<dbReference type="GO" id="GO:0005829">
    <property type="term" value="C:cytosol"/>
    <property type="evidence" value="ECO:0007669"/>
    <property type="project" value="TreeGrafter"/>
</dbReference>
<feature type="domain" description="AMP-dependent synthetase/ligase" evidence="5">
    <location>
        <begin position="31"/>
        <end position="247"/>
    </location>
</feature>
<name>A0A9P6GV78_9MICR</name>
<evidence type="ECO:0000259" key="5">
    <source>
        <dbReference type="Pfam" id="PF00501"/>
    </source>
</evidence>
<dbReference type="Proteomes" id="UP000740883">
    <property type="component" value="Unassembled WGS sequence"/>
</dbReference>
<protein>
    <recommendedName>
        <fullName evidence="1">acetate--CoA ligase</fullName>
        <ecNumber evidence="1">6.2.1.1</ecNumber>
    </recommendedName>
</protein>
<dbReference type="AlphaFoldDB" id="A0A9P6GV78"/>
<evidence type="ECO:0000256" key="4">
    <source>
        <dbReference type="ARBA" id="ARBA00022840"/>
    </source>
</evidence>
<evidence type="ECO:0000259" key="6">
    <source>
        <dbReference type="Pfam" id="PF13193"/>
    </source>
</evidence>
<dbReference type="EMBL" id="SBJO01001124">
    <property type="protein sequence ID" value="KAF9750353.1"/>
    <property type="molecule type" value="Genomic_DNA"/>
</dbReference>
<evidence type="ECO:0000256" key="1">
    <source>
        <dbReference type="ARBA" id="ARBA00013275"/>
    </source>
</evidence>
<dbReference type="InterPro" id="IPR000873">
    <property type="entry name" value="AMP-dep_synth/lig_dom"/>
</dbReference>
<organism evidence="7 8">
    <name type="scientific">Nosema granulosis</name>
    <dbReference type="NCBI Taxonomy" id="83296"/>
    <lineage>
        <taxon>Eukaryota</taxon>
        <taxon>Fungi</taxon>
        <taxon>Fungi incertae sedis</taxon>
        <taxon>Microsporidia</taxon>
        <taxon>Nosematidae</taxon>
        <taxon>Nosema</taxon>
    </lineage>
</organism>
<evidence type="ECO:0000256" key="3">
    <source>
        <dbReference type="ARBA" id="ARBA00022741"/>
    </source>
</evidence>
<dbReference type="PANTHER" id="PTHR24095:SF14">
    <property type="entry name" value="ACETYL-COENZYME A SYNTHETASE 1"/>
    <property type="match status" value="1"/>
</dbReference>
<evidence type="ECO:0000313" key="7">
    <source>
        <dbReference type="EMBL" id="KAF9750353.1"/>
    </source>
</evidence>
<keyword evidence="3" id="KW-0547">Nucleotide-binding</keyword>
<accession>A0A9P6GV78</accession>
<dbReference type="Pfam" id="PF13193">
    <property type="entry name" value="AMP-binding_C"/>
    <property type="match status" value="1"/>
</dbReference>
<feature type="domain" description="AMP-binding enzyme C-terminal" evidence="6">
    <location>
        <begin position="307"/>
        <end position="361"/>
    </location>
</feature>
<dbReference type="PANTHER" id="PTHR24095">
    <property type="entry name" value="ACETYL-COENZYME A SYNTHETASE"/>
    <property type="match status" value="1"/>
</dbReference>
<evidence type="ECO:0000313" key="8">
    <source>
        <dbReference type="Proteomes" id="UP000740883"/>
    </source>
</evidence>
<gene>
    <name evidence="7" type="primary">acsA</name>
    <name evidence="7" type="ORF">NGRA_3441</name>
</gene>
<dbReference type="OrthoDB" id="1706066at2759"/>
<dbReference type="InterPro" id="IPR025110">
    <property type="entry name" value="AMP-bd_C"/>
</dbReference>